<evidence type="ECO:0000313" key="2">
    <source>
        <dbReference type="EMBL" id="CBQ68361.1"/>
    </source>
</evidence>
<dbReference type="OrthoDB" id="2554088at2759"/>
<reference evidence="2 3" key="1">
    <citation type="journal article" date="2010" name="Science">
        <title>Pathogenicity determinants in smut fungi revealed by genome comparison.</title>
        <authorList>
            <person name="Schirawski J."/>
            <person name="Mannhaupt G."/>
            <person name="Muench K."/>
            <person name="Brefort T."/>
            <person name="Schipper K."/>
            <person name="Doehlemann G."/>
            <person name="Di Stasio M."/>
            <person name="Roessel N."/>
            <person name="Mendoza-Mendoza A."/>
            <person name="Pester D."/>
            <person name="Mueller O."/>
            <person name="Winterberg B."/>
            <person name="Meyer E."/>
            <person name="Ghareeb H."/>
            <person name="Wollenberg T."/>
            <person name="Muensterkoetter M."/>
            <person name="Wong P."/>
            <person name="Walter M."/>
            <person name="Stukenbrock E."/>
            <person name="Gueldener U."/>
            <person name="Kahmann R."/>
        </authorList>
    </citation>
    <scope>NUCLEOTIDE SEQUENCE [LARGE SCALE GENOMIC DNA]</scope>
    <source>
        <strain evidence="3">SRZ2</strain>
    </source>
</reference>
<dbReference type="VEuPathDB" id="FungiDB:sr11236.2"/>
<name>E6ZMA4_SPORE</name>
<dbReference type="Proteomes" id="UP000008867">
    <property type="component" value="Chromosome 10"/>
</dbReference>
<keyword evidence="1" id="KW-0732">Signal</keyword>
<sequence>MSRSMAMSVCSFVILCIAVCNASAVAASSNLDKRGLEFVPLSTPPSHRVLTTIAPRRSPDDLSPISFDDIRQGRFVPVPISQTRISDIIEGDRYPDALLFADPPQTNWAPIIDLTQPHSFRSLNALLQRYRHLHIYRNRYGSRRGDFDSIVVLAGRSLKTPEIHIAPGARIAGLNERIYAIESIKRKYGFNLAWARFHSLFTPIRIDGNDASGGKKTWADIVASPFVQSVGLQGEELRQHLDHFRMGKFLSFDGSRVLGIRISPEGIAEHHEQALNRYIHPLRPVP</sequence>
<protein>
    <recommendedName>
        <fullName evidence="4">Effector family protein Eff1</fullName>
    </recommendedName>
</protein>
<evidence type="ECO:0000313" key="3">
    <source>
        <dbReference type="Proteomes" id="UP000008867"/>
    </source>
</evidence>
<evidence type="ECO:0000256" key="1">
    <source>
        <dbReference type="SAM" id="SignalP"/>
    </source>
</evidence>
<gene>
    <name evidence="2" type="ORF">sr11236.2</name>
</gene>
<proteinExistence type="predicted"/>
<dbReference type="AlphaFoldDB" id="E6ZMA4"/>
<feature type="chain" id="PRO_5003216449" description="Effector family protein Eff1" evidence="1">
    <location>
        <begin position="23"/>
        <end position="286"/>
    </location>
</feature>
<organism evidence="2 3">
    <name type="scientific">Sporisorium reilianum (strain SRZ2)</name>
    <name type="common">Maize head smut fungus</name>
    <dbReference type="NCBI Taxonomy" id="999809"/>
    <lineage>
        <taxon>Eukaryota</taxon>
        <taxon>Fungi</taxon>
        <taxon>Dikarya</taxon>
        <taxon>Basidiomycota</taxon>
        <taxon>Ustilaginomycotina</taxon>
        <taxon>Ustilaginomycetes</taxon>
        <taxon>Ustilaginales</taxon>
        <taxon>Ustilaginaceae</taxon>
        <taxon>Sporisorium</taxon>
    </lineage>
</organism>
<accession>E6ZMA4</accession>
<keyword evidence="3" id="KW-1185">Reference proteome</keyword>
<dbReference type="EMBL" id="FQ311431">
    <property type="protein sequence ID" value="CBQ68361.1"/>
    <property type="molecule type" value="Genomic_DNA"/>
</dbReference>
<evidence type="ECO:0008006" key="4">
    <source>
        <dbReference type="Google" id="ProtNLM"/>
    </source>
</evidence>
<dbReference type="HOGENOM" id="CLU_973772_0_0_1"/>
<feature type="signal peptide" evidence="1">
    <location>
        <begin position="1"/>
        <end position="22"/>
    </location>
</feature>